<gene>
    <name evidence="2" type="ORF">Q7514_32960</name>
</gene>
<proteinExistence type="predicted"/>
<evidence type="ECO:0000313" key="2">
    <source>
        <dbReference type="EMBL" id="MEE2062342.1"/>
    </source>
</evidence>
<dbReference type="EMBL" id="JAUTXY010000038">
    <property type="protein sequence ID" value="MEE2062342.1"/>
    <property type="molecule type" value="Genomic_DNA"/>
</dbReference>
<protein>
    <submittedName>
        <fullName evidence="2">Uncharacterized protein</fullName>
    </submittedName>
</protein>
<evidence type="ECO:0000256" key="1">
    <source>
        <dbReference type="SAM" id="MobiDB-lite"/>
    </source>
</evidence>
<comment type="caution">
    <text evidence="2">The sequence shown here is derived from an EMBL/GenBank/DDBJ whole genome shotgun (WGS) entry which is preliminary data.</text>
</comment>
<feature type="compositionally biased region" description="Basic and acidic residues" evidence="1">
    <location>
        <begin position="13"/>
        <end position="30"/>
    </location>
</feature>
<keyword evidence="3" id="KW-1185">Reference proteome</keyword>
<accession>A0ABU7LL90</accession>
<dbReference type="RefSeq" id="WP_330137374.1">
    <property type="nucleotide sequence ID" value="NZ_JAUTXY010000038.1"/>
</dbReference>
<feature type="region of interest" description="Disordered" evidence="1">
    <location>
        <begin position="1"/>
        <end position="31"/>
    </location>
</feature>
<dbReference type="Proteomes" id="UP001336020">
    <property type="component" value="Unassembled WGS sequence"/>
</dbReference>
<sequence length="74" mass="8266">MTPMISRWFSSSFDRRPPTDRTDPRPDRPARRCAALQPYPMWLAADSPGIAARTLTVEKAGASIPAANVNNQRR</sequence>
<evidence type="ECO:0000313" key="3">
    <source>
        <dbReference type="Proteomes" id="UP001336020"/>
    </source>
</evidence>
<organism evidence="2 3">
    <name type="scientific">Rhodococcus artemisiae</name>
    <dbReference type="NCBI Taxonomy" id="714159"/>
    <lineage>
        <taxon>Bacteria</taxon>
        <taxon>Bacillati</taxon>
        <taxon>Actinomycetota</taxon>
        <taxon>Actinomycetes</taxon>
        <taxon>Mycobacteriales</taxon>
        <taxon>Nocardiaceae</taxon>
        <taxon>Rhodococcus</taxon>
    </lineage>
</organism>
<name>A0ABU7LL90_9NOCA</name>
<reference evidence="2 3" key="1">
    <citation type="submission" date="2023-07" db="EMBL/GenBank/DDBJ databases">
        <authorList>
            <person name="Girao M."/>
            <person name="Carvalho M.F."/>
        </authorList>
    </citation>
    <scope>NUCLEOTIDE SEQUENCE [LARGE SCALE GENOMIC DNA]</scope>
    <source>
        <strain evidence="2 3">YIM65754</strain>
    </source>
</reference>